<feature type="signal peptide" evidence="1">
    <location>
        <begin position="1"/>
        <end position="19"/>
    </location>
</feature>
<dbReference type="Proteomes" id="UP000184233">
    <property type="component" value="Unassembled WGS sequence"/>
</dbReference>
<comment type="caution">
    <text evidence="2">The sequence shown here is derived from an EMBL/GenBank/DDBJ whole genome shotgun (WGS) entry which is preliminary data.</text>
</comment>
<organism evidence="2 3">
    <name type="scientific">Candidatus Kapaibacterium thiocyanatum</name>
    <dbReference type="NCBI Taxonomy" id="1895771"/>
    <lineage>
        <taxon>Bacteria</taxon>
        <taxon>Pseudomonadati</taxon>
        <taxon>Candidatus Kapaibacteriota</taxon>
        <taxon>Candidatus Kapaibacteriia</taxon>
        <taxon>Candidatus Kapaibacteriales</taxon>
        <taxon>Candidatus Kapaibacteriaceae</taxon>
        <taxon>Candidatus Kapaibacterium</taxon>
    </lineage>
</organism>
<sequence length="243" mass="25961">MIRFLLALAAALCVAGAVADAQQGYGQSARHRTVSVGAVGFVGMSSVMSDVVGPDSPEGSHERRTNTFGGGGGLELGWTALKLPSMAFDLRTRIMGTWAGEGREVVHVHKDIIPGGLFPDTVTTNHGVVHATSRWDIQAVIAWKHDDVPVQVEAGVTASLQTSDRVDETYAYAEQPQNGTVTTYKSKGRVGLVLGAGLPIHVTSAIDVVPSLVADIGLVNRIEGDIPYKSSFYRLECVLRYRF</sequence>
<feature type="chain" id="PRO_5013200092" description="Outer membrane protein beta-barrel domain-containing protein" evidence="1">
    <location>
        <begin position="20"/>
        <end position="243"/>
    </location>
</feature>
<dbReference type="STRING" id="1895771.BGO89_04875"/>
<evidence type="ECO:0000256" key="1">
    <source>
        <dbReference type="SAM" id="SignalP"/>
    </source>
</evidence>
<keyword evidence="1" id="KW-0732">Signal</keyword>
<gene>
    <name evidence="2" type="ORF">BGO89_04875</name>
</gene>
<evidence type="ECO:0008006" key="4">
    <source>
        <dbReference type="Google" id="ProtNLM"/>
    </source>
</evidence>
<evidence type="ECO:0000313" key="3">
    <source>
        <dbReference type="Proteomes" id="UP000184233"/>
    </source>
</evidence>
<reference evidence="2 3" key="1">
    <citation type="submission" date="2016-09" db="EMBL/GenBank/DDBJ databases">
        <title>Genome-resolved meta-omics ties microbial dynamics to process performance in biotechnology for thiocyanate degradation.</title>
        <authorList>
            <person name="Kantor R.S."/>
            <person name="Huddy R.J."/>
            <person name="Iyer R."/>
            <person name="Thomas B.C."/>
            <person name="Brown C.T."/>
            <person name="Anantharaman K."/>
            <person name="Tringe S."/>
            <person name="Hettich R.L."/>
            <person name="Harrison S.T."/>
            <person name="Banfield J.F."/>
        </authorList>
    </citation>
    <scope>NUCLEOTIDE SEQUENCE [LARGE SCALE GENOMIC DNA]</scope>
    <source>
        <strain evidence="2">59-99</strain>
    </source>
</reference>
<dbReference type="EMBL" id="MKVH01000003">
    <property type="protein sequence ID" value="OJX60900.1"/>
    <property type="molecule type" value="Genomic_DNA"/>
</dbReference>
<accession>A0A1M3L5S6</accession>
<name>A0A1M3L5S6_9BACT</name>
<proteinExistence type="predicted"/>
<dbReference type="AlphaFoldDB" id="A0A1M3L5S6"/>
<protein>
    <recommendedName>
        <fullName evidence="4">Outer membrane protein beta-barrel domain-containing protein</fullName>
    </recommendedName>
</protein>
<evidence type="ECO:0000313" key="2">
    <source>
        <dbReference type="EMBL" id="OJX60900.1"/>
    </source>
</evidence>